<keyword evidence="1" id="KW-0812">Transmembrane</keyword>
<reference evidence="2 3" key="1">
    <citation type="submission" date="2020-05" db="EMBL/GenBank/DDBJ databases">
        <title>Identification and distribution of gene clusters putatively required for synthesis of sphingolipid metabolism inhibitors in phylogenetically diverse species of the filamentous fungus Fusarium.</title>
        <authorList>
            <person name="Kim H.-S."/>
            <person name="Busman M."/>
            <person name="Brown D.W."/>
            <person name="Divon H."/>
            <person name="Uhlig S."/>
            <person name="Proctor R.H."/>
        </authorList>
    </citation>
    <scope>NUCLEOTIDE SEQUENCE [LARGE SCALE GENOMIC DNA]</scope>
    <source>
        <strain evidence="2 3">NRRL 53147</strain>
    </source>
</reference>
<evidence type="ECO:0000256" key="1">
    <source>
        <dbReference type="SAM" id="Phobius"/>
    </source>
</evidence>
<accession>A0A8H5J3M1</accession>
<name>A0A8H5J3M1_9HYPO</name>
<evidence type="ECO:0000313" key="2">
    <source>
        <dbReference type="EMBL" id="KAF5548234.1"/>
    </source>
</evidence>
<evidence type="ECO:0000313" key="3">
    <source>
        <dbReference type="Proteomes" id="UP000522262"/>
    </source>
</evidence>
<gene>
    <name evidence="2" type="ORF">FMEXI_4798</name>
</gene>
<dbReference type="AlphaFoldDB" id="A0A8H5J3M1"/>
<organism evidence="2 3">
    <name type="scientific">Fusarium mexicanum</name>
    <dbReference type="NCBI Taxonomy" id="751941"/>
    <lineage>
        <taxon>Eukaryota</taxon>
        <taxon>Fungi</taxon>
        <taxon>Dikarya</taxon>
        <taxon>Ascomycota</taxon>
        <taxon>Pezizomycotina</taxon>
        <taxon>Sordariomycetes</taxon>
        <taxon>Hypocreomycetidae</taxon>
        <taxon>Hypocreales</taxon>
        <taxon>Nectriaceae</taxon>
        <taxon>Fusarium</taxon>
        <taxon>Fusarium fujikuroi species complex</taxon>
    </lineage>
</organism>
<keyword evidence="1" id="KW-0472">Membrane</keyword>
<dbReference type="Proteomes" id="UP000522262">
    <property type="component" value="Unassembled WGS sequence"/>
</dbReference>
<sequence>MLVSSPITTTLAFIFLSVIPLSILTPQNVEILDLTSEVLQVPLSGFGEWKKQDLDFIVSAKFAPGYLVSFHVGKILTAKVSRITCKVDCPDAVFQQEQIEIGENNDWIRAFLDPATAGLEGITGHKKDIMIKPSLFTQIQIVLWHYIQTQKEFAKLSGLTHRQISHKVMVERMDLPTPLHYAAFHGLDEVI</sequence>
<keyword evidence="1" id="KW-1133">Transmembrane helix</keyword>
<protein>
    <submittedName>
        <fullName evidence="2">Uncharacterized protein</fullName>
    </submittedName>
</protein>
<feature type="transmembrane region" description="Helical" evidence="1">
    <location>
        <begin position="6"/>
        <end position="24"/>
    </location>
</feature>
<comment type="caution">
    <text evidence="2">The sequence shown here is derived from an EMBL/GenBank/DDBJ whole genome shotgun (WGS) entry which is preliminary data.</text>
</comment>
<keyword evidence="3" id="KW-1185">Reference proteome</keyword>
<dbReference type="EMBL" id="JAAOAM010000099">
    <property type="protein sequence ID" value="KAF5548234.1"/>
    <property type="molecule type" value="Genomic_DNA"/>
</dbReference>
<proteinExistence type="predicted"/>